<dbReference type="InterPro" id="IPR051866">
    <property type="entry name" value="Intracell_Sig-Traffick_Protein"/>
</dbReference>
<evidence type="ECO:0000313" key="3">
    <source>
        <dbReference type="EMBL" id="VDL71089.1"/>
    </source>
</evidence>
<dbReference type="Proteomes" id="UP000271162">
    <property type="component" value="Unassembled WGS sequence"/>
</dbReference>
<dbReference type="SUPFAM" id="SSF116846">
    <property type="entry name" value="MIT domain"/>
    <property type="match status" value="1"/>
</dbReference>
<gene>
    <name evidence="3" type="ORF">NBR_LOCUS7500</name>
</gene>
<reference evidence="3 4" key="2">
    <citation type="submission" date="2018-11" db="EMBL/GenBank/DDBJ databases">
        <authorList>
            <consortium name="Pathogen Informatics"/>
        </authorList>
    </citation>
    <scope>NUCLEOTIDE SEQUENCE [LARGE SCALE GENOMIC DNA]</scope>
</reference>
<dbReference type="Gene3D" id="1.20.58.80">
    <property type="entry name" value="Phosphotransferase system, lactose/cellobiose-type IIA subunit"/>
    <property type="match status" value="1"/>
</dbReference>
<dbReference type="CDD" id="cd02677">
    <property type="entry name" value="MIT_SNX15"/>
    <property type="match status" value="1"/>
</dbReference>
<feature type="region of interest" description="Disordered" evidence="1">
    <location>
        <begin position="783"/>
        <end position="802"/>
    </location>
</feature>
<dbReference type="WBParaSite" id="NBR_0000749901-mRNA-1">
    <property type="protein sequence ID" value="NBR_0000749901-mRNA-1"/>
    <property type="gene ID" value="NBR_0000749901"/>
</dbReference>
<dbReference type="AlphaFoldDB" id="A0A158QXV9"/>
<protein>
    <submittedName>
        <fullName evidence="5">Ribosomal protein S6 kinase delta-1 (inferred by orthology to a human protein)</fullName>
    </submittedName>
</protein>
<accession>A0A158QXV9</accession>
<proteinExistence type="predicted"/>
<evidence type="ECO:0000313" key="5">
    <source>
        <dbReference type="WBParaSite" id="NBR_0000749901-mRNA-1"/>
    </source>
</evidence>
<dbReference type="InterPro" id="IPR036871">
    <property type="entry name" value="PX_dom_sf"/>
</dbReference>
<dbReference type="EMBL" id="UYSL01019894">
    <property type="protein sequence ID" value="VDL71089.1"/>
    <property type="molecule type" value="Genomic_DNA"/>
</dbReference>
<dbReference type="InterPro" id="IPR036181">
    <property type="entry name" value="MIT_dom_sf"/>
</dbReference>
<keyword evidence="4" id="KW-1185">Reference proteome</keyword>
<dbReference type="STRING" id="27835.A0A158QXV9"/>
<sequence length="817" mass="91320">MTSLYPDESYCTSQIGRLLFQPKNEWAVVGVVVDVAEVKQIAGAHIDYRIEIKLYLRGTFPQFAAPRLIGSTDPAVTAERRRSIDEFLAFVFDSEVLRKARVLQEWVESFTATHSATNLIDEYMMYFRLDQNGDSAEEDSSPDSSVELSRSASAGEFQFPDVVITAEETDAELLSRRTRKSSVLERLFPKLSPSSQYSSQAMKPTGSGDYLVHAAHLVSTAQRAEHEHAYELAFQCYKSAASSLIQGIQRESDMSRKNAVRRKTAKYLVAAERLYRTHLAYDGAAATINLESLVDSTMSDPDVLAFQCANNCLRNYRVVGVLPNLSAAKWVLKVEEKSTGRPYVMKLLEKGTRTTKSRVLLPTNVPHMVQLHQFFETEILIILVLDYIENGTLWSFLNLGKYNAWLDKRVIESGKPALFYNLVRKRLKKTSSIPTHFSVNGAKVFDDLAKADLLAEHFASVYSVHDDDSLALGFQDLPVQFSTMLDSGRYFSESETRFLLSLAAASNSEGNDACPPGEAAPSKLNPNDPYRGDFCVVGDGNDDQLSSHEESPAKVLLPCRDSAADANSDTAYQTLLGCISNVRLYLRRERRKAWPARLRLPEPLIVHWTAQIVSWLYVMHNEHGEVIGDLRPDNLLIDMDGNLQMSYYGKWHYTGRPKEIVEGYSAPECFKYGWVPNMANDVWSLAAIMFELLSGRSLASAAPHGVTNMIPHSRYGELPFPENAEISFAARDLLSQLLTDASSRLTLEAVRAHAFFRTIDWSLYDNPHSVPLNKESSSLASSSLADLRRSRESGESDSGLPLYVPDLLDVAVSEDCE</sequence>
<organism evidence="5">
    <name type="scientific">Nippostrongylus brasiliensis</name>
    <name type="common">Rat hookworm</name>
    <dbReference type="NCBI Taxonomy" id="27835"/>
    <lineage>
        <taxon>Eukaryota</taxon>
        <taxon>Metazoa</taxon>
        <taxon>Ecdysozoa</taxon>
        <taxon>Nematoda</taxon>
        <taxon>Chromadorea</taxon>
        <taxon>Rhabditida</taxon>
        <taxon>Rhabditina</taxon>
        <taxon>Rhabditomorpha</taxon>
        <taxon>Strongyloidea</taxon>
        <taxon>Heligmosomidae</taxon>
        <taxon>Nippostrongylus</taxon>
    </lineage>
</organism>
<dbReference type="PANTHER" id="PTHR15508:SF8">
    <property type="entry name" value="LD24550P"/>
    <property type="match status" value="1"/>
</dbReference>
<dbReference type="Pfam" id="PF04212">
    <property type="entry name" value="MIT"/>
    <property type="match status" value="1"/>
</dbReference>
<evidence type="ECO:0000256" key="1">
    <source>
        <dbReference type="SAM" id="MobiDB-lite"/>
    </source>
</evidence>
<dbReference type="PANTHER" id="PTHR15508">
    <property type="entry name" value="RIBOSOMAL PROTEIN S6 KINASE"/>
    <property type="match status" value="1"/>
</dbReference>
<dbReference type="SMART" id="SM00745">
    <property type="entry name" value="MIT"/>
    <property type="match status" value="1"/>
</dbReference>
<dbReference type="Pfam" id="PF00069">
    <property type="entry name" value="Pkinase"/>
    <property type="match status" value="1"/>
</dbReference>
<feature type="domain" description="Protein kinase" evidence="2">
    <location>
        <begin position="316"/>
        <end position="756"/>
    </location>
</feature>
<evidence type="ECO:0000313" key="4">
    <source>
        <dbReference type="Proteomes" id="UP000271162"/>
    </source>
</evidence>
<reference evidence="5" key="1">
    <citation type="submission" date="2016-04" db="UniProtKB">
        <authorList>
            <consortium name="WormBaseParasite"/>
        </authorList>
    </citation>
    <scope>IDENTIFICATION</scope>
</reference>
<dbReference type="OMA" id="TFRSDWW"/>
<dbReference type="InterPro" id="IPR007330">
    <property type="entry name" value="MIT_dom"/>
</dbReference>
<dbReference type="PROSITE" id="PS50011">
    <property type="entry name" value="PROTEIN_KINASE_DOM"/>
    <property type="match status" value="1"/>
</dbReference>
<dbReference type="GO" id="GO:0035091">
    <property type="term" value="F:phosphatidylinositol binding"/>
    <property type="evidence" value="ECO:0007669"/>
    <property type="project" value="InterPro"/>
</dbReference>
<dbReference type="SMART" id="SM00220">
    <property type="entry name" value="S_TKc"/>
    <property type="match status" value="1"/>
</dbReference>
<dbReference type="Gene3D" id="1.10.510.10">
    <property type="entry name" value="Transferase(Phosphotransferase) domain 1"/>
    <property type="match status" value="2"/>
</dbReference>
<dbReference type="InterPro" id="IPR011009">
    <property type="entry name" value="Kinase-like_dom_sf"/>
</dbReference>
<evidence type="ECO:0000259" key="2">
    <source>
        <dbReference type="PROSITE" id="PS50011"/>
    </source>
</evidence>
<dbReference type="GO" id="GO:0005524">
    <property type="term" value="F:ATP binding"/>
    <property type="evidence" value="ECO:0007669"/>
    <property type="project" value="InterPro"/>
</dbReference>
<dbReference type="GO" id="GO:0004672">
    <property type="term" value="F:protein kinase activity"/>
    <property type="evidence" value="ECO:0007669"/>
    <property type="project" value="InterPro"/>
</dbReference>
<dbReference type="InterPro" id="IPR000719">
    <property type="entry name" value="Prot_kinase_dom"/>
</dbReference>
<dbReference type="SUPFAM" id="SSF64268">
    <property type="entry name" value="PX domain"/>
    <property type="match status" value="1"/>
</dbReference>
<dbReference type="SUPFAM" id="SSF56112">
    <property type="entry name" value="Protein kinase-like (PK-like)"/>
    <property type="match status" value="1"/>
</dbReference>
<name>A0A158QXV9_NIPBR</name>